<dbReference type="PANTHER" id="PTHR11070:SF55">
    <property type="entry name" value="DNA 3'-5' HELICASE"/>
    <property type="match status" value="1"/>
</dbReference>
<dbReference type="InParanoid" id="A0A420XMK1"/>
<evidence type="ECO:0000256" key="12">
    <source>
        <dbReference type="ARBA" id="ARBA00034617"/>
    </source>
</evidence>
<proteinExistence type="inferred from homology"/>
<feature type="domain" description="UvrD-like helicase ATP-binding" evidence="17">
    <location>
        <begin position="16"/>
        <end position="335"/>
    </location>
</feature>
<evidence type="ECO:0000256" key="16">
    <source>
        <dbReference type="SAM" id="MobiDB-lite"/>
    </source>
</evidence>
<dbReference type="GO" id="GO:0005829">
    <property type="term" value="C:cytosol"/>
    <property type="evidence" value="ECO:0007669"/>
    <property type="project" value="TreeGrafter"/>
</dbReference>
<accession>A0A420XMK1</accession>
<feature type="region of interest" description="Disordered" evidence="16">
    <location>
        <begin position="1063"/>
        <end position="1101"/>
    </location>
</feature>
<evidence type="ECO:0000256" key="10">
    <source>
        <dbReference type="ARBA" id="ARBA00023204"/>
    </source>
</evidence>
<sequence>MSRLRDPAQLRDLLGVPFSAPQLAAVAAPLEPGVVVAGAGSGKTTVMAARVVWLVGSGQVRPEQVLGLTFTNKAAAELAGRVRTALATAGLLEGEVDGLPTVSTYHAYAGSLVQEHGLRLGVEPRAALLADATRFQLAERVVRAAPGPFAGLTKQVSSIVADLLALDGELSEHLVTTEQLRAHDRALAAEVDALPKLTQKLRDVRDTAVKRIELAGLVDAYRAEKTARALLDFGDQLALAARLAEEQPAVAAAERERFAVVLLDEYQDTSVAQRRMLTGLFGAGHPVTAVGDPCQAIYGWRGASVANLDDFPRHFARRDGTPATRTSLTENRRSGSRLLELANTLAAALHLRHAVEPLVPCEARLDSGETVCALLPTYAEEVAWAADQVRAALDEGTPPGEVAVLVRARSDFAALHAALAEREVPVEVVGLGGLLALPEVADVVALLEVAVDATANAALVRLLTGPRWRIGPRDLALLGRHARELVRGLDGVVPGALEPGEGVHVALSEAVAGTDPADVVSLLDALERPGPGHSPEARVRFAAFARELADVRRSLGDPLLDVLTRVVTTTGLDVEVAASPSAVSAGRQESLAAFLDVAARFADLDGAASPTAFLGFLRAADEYDRGLDATAPSTADTVKLMTAHKSKGLEWDVVVLPDLTKDVFPSSRGRSRWPTTASVLPSPLRGDADTLPELLELTGKSLDAYVAEEKDASALEERRLGYVAVTRARRRLVASGHWWGPTQKRRRGPSEYLLTTRAHALATGGVVAAWADPPPDDGTNPLRELPASAWVWPAALEPEALARRRSAAAAVLEAMRTPVLAFDPPARDERGAAAGAAGDEPDDDEAAVVRGWARDAALLVEEARAARARRREVELPTSLTTTQVLRLAADPGALARDLARPMPRPPATGARRGTAFHAWVESLFSQQPLLDPDELPGAGDAGIDDDAALERLREAFLRTPYAERAPYAVEAPFAILLGGRMVRGRIDAVYTTDDGFEVVDWKTGRERADPLQLAVYREAWAQLQGLEPERVGAAFLYVASGVVERPDPLPGRAELEALLSSSTSAAWSETGSGTARGSDADQPDSPSPSTASNARRGRADG</sequence>
<keyword evidence="6 15" id="KW-0347">Helicase</keyword>
<keyword evidence="10" id="KW-0234">DNA repair</keyword>
<evidence type="ECO:0000256" key="5">
    <source>
        <dbReference type="ARBA" id="ARBA00022801"/>
    </source>
</evidence>
<keyword evidence="7" id="KW-0269">Exonuclease</keyword>
<evidence type="ECO:0000256" key="7">
    <source>
        <dbReference type="ARBA" id="ARBA00022839"/>
    </source>
</evidence>
<comment type="similarity">
    <text evidence="1">Belongs to the helicase family. UvrD subfamily.</text>
</comment>
<comment type="caution">
    <text evidence="19">The sequence shown here is derived from an EMBL/GenBank/DDBJ whole genome shotgun (WGS) entry which is preliminary data.</text>
</comment>
<feature type="domain" description="UvrD-like helicase C-terminal" evidence="18">
    <location>
        <begin position="336"/>
        <end position="648"/>
    </location>
</feature>
<dbReference type="SUPFAM" id="SSF52540">
    <property type="entry name" value="P-loop containing nucleoside triphosphate hydrolases"/>
    <property type="match status" value="1"/>
</dbReference>
<feature type="binding site" evidence="15">
    <location>
        <begin position="37"/>
        <end position="44"/>
    </location>
    <ligand>
        <name>ATP</name>
        <dbReference type="ChEBI" id="CHEBI:30616"/>
    </ligand>
</feature>
<dbReference type="InterPro" id="IPR011335">
    <property type="entry name" value="Restrct_endonuc-II-like"/>
</dbReference>
<organism evidence="19 20">
    <name type="scientific">Motilibacter peucedani</name>
    <dbReference type="NCBI Taxonomy" id="598650"/>
    <lineage>
        <taxon>Bacteria</taxon>
        <taxon>Bacillati</taxon>
        <taxon>Actinomycetota</taxon>
        <taxon>Actinomycetes</taxon>
        <taxon>Motilibacterales</taxon>
        <taxon>Motilibacteraceae</taxon>
        <taxon>Motilibacter</taxon>
    </lineage>
</organism>
<dbReference type="InterPro" id="IPR000212">
    <property type="entry name" value="DNA_helicase_UvrD/REP"/>
</dbReference>
<evidence type="ECO:0000259" key="18">
    <source>
        <dbReference type="PROSITE" id="PS51217"/>
    </source>
</evidence>
<dbReference type="Gene3D" id="3.40.50.300">
    <property type="entry name" value="P-loop containing nucleotide triphosphate hydrolases"/>
    <property type="match status" value="3"/>
</dbReference>
<dbReference type="GO" id="GO:0003677">
    <property type="term" value="F:DNA binding"/>
    <property type="evidence" value="ECO:0007669"/>
    <property type="project" value="UniProtKB-KW"/>
</dbReference>
<keyword evidence="2" id="KW-0540">Nuclease</keyword>
<feature type="compositionally biased region" description="Low complexity" evidence="16">
    <location>
        <begin position="1083"/>
        <end position="1092"/>
    </location>
</feature>
<evidence type="ECO:0000256" key="3">
    <source>
        <dbReference type="ARBA" id="ARBA00022741"/>
    </source>
</evidence>
<evidence type="ECO:0000256" key="11">
    <source>
        <dbReference type="ARBA" id="ARBA00023235"/>
    </source>
</evidence>
<dbReference type="InterPro" id="IPR011604">
    <property type="entry name" value="PDDEXK-like_dom_sf"/>
</dbReference>
<dbReference type="InterPro" id="IPR014016">
    <property type="entry name" value="UvrD-like_ATP-bd"/>
</dbReference>
<comment type="catalytic activity">
    <reaction evidence="12">
        <text>Couples ATP hydrolysis with the unwinding of duplex DNA by translocating in the 3'-5' direction.</text>
        <dbReference type="EC" id="5.6.2.4"/>
    </reaction>
</comment>
<dbReference type="Gene3D" id="1.10.10.160">
    <property type="match status" value="1"/>
</dbReference>
<dbReference type="PROSITE" id="PS51198">
    <property type="entry name" value="UVRD_HELICASE_ATP_BIND"/>
    <property type="match status" value="1"/>
</dbReference>
<dbReference type="SUPFAM" id="SSF52980">
    <property type="entry name" value="Restriction endonuclease-like"/>
    <property type="match status" value="1"/>
</dbReference>
<dbReference type="Proteomes" id="UP000281955">
    <property type="component" value="Unassembled WGS sequence"/>
</dbReference>
<evidence type="ECO:0000256" key="15">
    <source>
        <dbReference type="PROSITE-ProRule" id="PRU00560"/>
    </source>
</evidence>
<evidence type="ECO:0000259" key="17">
    <source>
        <dbReference type="PROSITE" id="PS51198"/>
    </source>
</evidence>
<dbReference type="Gene3D" id="1.10.486.10">
    <property type="entry name" value="PCRA, domain 4"/>
    <property type="match status" value="1"/>
</dbReference>
<dbReference type="GO" id="GO:0004527">
    <property type="term" value="F:exonuclease activity"/>
    <property type="evidence" value="ECO:0007669"/>
    <property type="project" value="UniProtKB-KW"/>
</dbReference>
<gene>
    <name evidence="19" type="ORF">CLV35_2755</name>
</gene>
<evidence type="ECO:0000313" key="20">
    <source>
        <dbReference type="Proteomes" id="UP000281955"/>
    </source>
</evidence>
<keyword evidence="20" id="KW-1185">Reference proteome</keyword>
<dbReference type="InterPro" id="IPR014017">
    <property type="entry name" value="DNA_helicase_UvrD-like_C"/>
</dbReference>
<evidence type="ECO:0000256" key="14">
    <source>
        <dbReference type="ARBA" id="ARBA00048988"/>
    </source>
</evidence>
<evidence type="ECO:0000256" key="1">
    <source>
        <dbReference type="ARBA" id="ARBA00009922"/>
    </source>
</evidence>
<dbReference type="Pfam" id="PF13361">
    <property type="entry name" value="UvrD_C"/>
    <property type="match status" value="2"/>
</dbReference>
<dbReference type="GO" id="GO:0000725">
    <property type="term" value="P:recombinational repair"/>
    <property type="evidence" value="ECO:0007669"/>
    <property type="project" value="TreeGrafter"/>
</dbReference>
<evidence type="ECO:0000256" key="4">
    <source>
        <dbReference type="ARBA" id="ARBA00022763"/>
    </source>
</evidence>
<dbReference type="PROSITE" id="PS51217">
    <property type="entry name" value="UVRD_HELICASE_CTER"/>
    <property type="match status" value="1"/>
</dbReference>
<evidence type="ECO:0000256" key="13">
    <source>
        <dbReference type="ARBA" id="ARBA00034808"/>
    </source>
</evidence>
<name>A0A420XMK1_9ACTN</name>
<keyword evidence="3 15" id="KW-0547">Nucleotide-binding</keyword>
<evidence type="ECO:0000256" key="2">
    <source>
        <dbReference type="ARBA" id="ARBA00022722"/>
    </source>
</evidence>
<keyword evidence="4" id="KW-0227">DNA damage</keyword>
<dbReference type="GO" id="GO:0043138">
    <property type="term" value="F:3'-5' DNA helicase activity"/>
    <property type="evidence" value="ECO:0007669"/>
    <property type="project" value="UniProtKB-EC"/>
</dbReference>
<evidence type="ECO:0000256" key="9">
    <source>
        <dbReference type="ARBA" id="ARBA00023125"/>
    </source>
</evidence>
<dbReference type="Pfam" id="PF00580">
    <property type="entry name" value="UvrD-helicase"/>
    <property type="match status" value="1"/>
</dbReference>
<dbReference type="GO" id="GO:0005524">
    <property type="term" value="F:ATP binding"/>
    <property type="evidence" value="ECO:0007669"/>
    <property type="project" value="UniProtKB-UniRule"/>
</dbReference>
<feature type="region of interest" description="Disordered" evidence="16">
    <location>
        <begin position="823"/>
        <end position="844"/>
    </location>
</feature>
<protein>
    <recommendedName>
        <fullName evidence="13">DNA 3'-5' helicase</fullName>
        <ecNumber evidence="13">5.6.2.4</ecNumber>
    </recommendedName>
</protein>
<dbReference type="EC" id="5.6.2.4" evidence="13"/>
<dbReference type="OrthoDB" id="4812256at2"/>
<dbReference type="AlphaFoldDB" id="A0A420XMK1"/>
<keyword evidence="5 15" id="KW-0378">Hydrolase</keyword>
<keyword evidence="11" id="KW-0413">Isomerase</keyword>
<dbReference type="InterPro" id="IPR013986">
    <property type="entry name" value="DExx_box_DNA_helicase_dom_sf"/>
</dbReference>
<keyword evidence="8 15" id="KW-0067">ATP-binding</keyword>
<feature type="compositionally biased region" description="Low complexity" evidence="16">
    <location>
        <begin position="1063"/>
        <end position="1075"/>
    </location>
</feature>
<dbReference type="GO" id="GO:0033202">
    <property type="term" value="C:DNA helicase complex"/>
    <property type="evidence" value="ECO:0007669"/>
    <property type="project" value="TreeGrafter"/>
</dbReference>
<reference evidence="19 20" key="1">
    <citation type="submission" date="2018-10" db="EMBL/GenBank/DDBJ databases">
        <title>Genomic Encyclopedia of Archaeal and Bacterial Type Strains, Phase II (KMG-II): from individual species to whole genera.</title>
        <authorList>
            <person name="Goeker M."/>
        </authorList>
    </citation>
    <scope>NUCLEOTIDE SEQUENCE [LARGE SCALE GENOMIC DNA]</scope>
    <source>
        <strain evidence="19 20">RP-AC37</strain>
    </source>
</reference>
<dbReference type="Pfam" id="PF12705">
    <property type="entry name" value="PDDEXK_1"/>
    <property type="match status" value="1"/>
</dbReference>
<keyword evidence="9" id="KW-0238">DNA-binding</keyword>
<dbReference type="CDD" id="cd17932">
    <property type="entry name" value="DEXQc_UvrD"/>
    <property type="match status" value="1"/>
</dbReference>
<comment type="catalytic activity">
    <reaction evidence="14">
        <text>ATP + H2O = ADP + phosphate + H(+)</text>
        <dbReference type="Rhea" id="RHEA:13065"/>
        <dbReference type="ChEBI" id="CHEBI:15377"/>
        <dbReference type="ChEBI" id="CHEBI:15378"/>
        <dbReference type="ChEBI" id="CHEBI:30616"/>
        <dbReference type="ChEBI" id="CHEBI:43474"/>
        <dbReference type="ChEBI" id="CHEBI:456216"/>
        <dbReference type="EC" id="5.6.2.4"/>
    </reaction>
</comment>
<dbReference type="PANTHER" id="PTHR11070">
    <property type="entry name" value="UVRD / RECB / PCRA DNA HELICASE FAMILY MEMBER"/>
    <property type="match status" value="1"/>
</dbReference>
<evidence type="ECO:0000256" key="8">
    <source>
        <dbReference type="ARBA" id="ARBA00022840"/>
    </source>
</evidence>
<dbReference type="InterPro" id="IPR038726">
    <property type="entry name" value="PDDEXK_AddAB-type"/>
</dbReference>
<dbReference type="EMBL" id="RBWV01000013">
    <property type="protein sequence ID" value="RKS72510.1"/>
    <property type="molecule type" value="Genomic_DNA"/>
</dbReference>
<evidence type="ECO:0000313" key="19">
    <source>
        <dbReference type="EMBL" id="RKS72510.1"/>
    </source>
</evidence>
<evidence type="ECO:0000256" key="6">
    <source>
        <dbReference type="ARBA" id="ARBA00022806"/>
    </source>
</evidence>
<dbReference type="InterPro" id="IPR027417">
    <property type="entry name" value="P-loop_NTPase"/>
</dbReference>
<dbReference type="Gene3D" id="3.90.320.10">
    <property type="match status" value="1"/>
</dbReference>